<organism evidence="3 4">
    <name type="scientific">Cedecea davisae</name>
    <dbReference type="NCBI Taxonomy" id="158484"/>
    <lineage>
        <taxon>Bacteria</taxon>
        <taxon>Pseudomonadati</taxon>
        <taxon>Pseudomonadota</taxon>
        <taxon>Gammaproteobacteria</taxon>
        <taxon>Enterobacterales</taxon>
        <taxon>Enterobacteriaceae</taxon>
        <taxon>Cedecea</taxon>
    </lineage>
</organism>
<keyword evidence="2" id="KW-0560">Oxidoreductase</keyword>
<dbReference type="Proteomes" id="UP000686327">
    <property type="component" value="Unassembled WGS sequence"/>
</dbReference>
<reference evidence="3 4" key="1">
    <citation type="submission" date="2021-04" db="EMBL/GenBank/DDBJ databases">
        <authorList>
            <person name="Seiffert S.N."/>
        </authorList>
    </citation>
    <scope>NUCLEOTIDE SEQUENCE [LARGE SCALE GENOMIC DNA]</scope>
    <source>
        <strain evidence="3 4">1</strain>
    </source>
</reference>
<proteinExistence type="inferred from homology"/>
<evidence type="ECO:0000256" key="2">
    <source>
        <dbReference type="ARBA" id="ARBA00023002"/>
    </source>
</evidence>
<evidence type="ECO:0000256" key="1">
    <source>
        <dbReference type="ARBA" id="ARBA00006484"/>
    </source>
</evidence>
<sequence length="256" mass="27627">MARIFITGSSDGLGQMAAKLLITAGHQVVLHARNEARAAHAIAQVPEAEAVISADLSSIAETKSLAERVNEYGRFDAVIHNAAVGYQERERISTVDGLPLVFAVNSLAPYILTALMNRPKRLVYLSSGLHLSGDDSLTDLAWEKRRWSGGQAYCDSKLHVALLAFSVAKRWPEVMSNCVEPGWVATKMGGPAATDDLAQGPLTQVWLASDPSLSSEPTGGYYYHQKPGKVAKEAYDPALQQRFLDACAEYSGVVLV</sequence>
<comment type="caution">
    <text evidence="3">The sequence shown here is derived from an EMBL/GenBank/DDBJ whole genome shotgun (WGS) entry which is preliminary data.</text>
</comment>
<gene>
    <name evidence="3" type="ORF">KC222_10640</name>
</gene>
<dbReference type="InterPro" id="IPR002347">
    <property type="entry name" value="SDR_fam"/>
</dbReference>
<dbReference type="PANTHER" id="PTHR24320">
    <property type="entry name" value="RETINOL DEHYDROGENASE"/>
    <property type="match status" value="1"/>
</dbReference>
<dbReference type="PANTHER" id="PTHR24320:SF274">
    <property type="entry name" value="CHAIN DEHYDROGENASE, PUTATIVE (AFU_ORTHOLOGUE AFUA_4G00440)-RELATED"/>
    <property type="match status" value="1"/>
</dbReference>
<accession>A0ABS6DH00</accession>
<evidence type="ECO:0000313" key="4">
    <source>
        <dbReference type="Proteomes" id="UP000686327"/>
    </source>
</evidence>
<dbReference type="Pfam" id="PF00106">
    <property type="entry name" value="adh_short"/>
    <property type="match status" value="1"/>
</dbReference>
<protein>
    <submittedName>
        <fullName evidence="3">SDR family NAD(P)-dependent oxidoreductase</fullName>
    </submittedName>
</protein>
<dbReference type="RefSeq" id="WP_216375702.1">
    <property type="nucleotide sequence ID" value="NZ_JAGRYT010000003.1"/>
</dbReference>
<name>A0ABS6DH00_9ENTR</name>
<evidence type="ECO:0000313" key="3">
    <source>
        <dbReference type="EMBL" id="MBU4682474.1"/>
    </source>
</evidence>
<comment type="similarity">
    <text evidence="1">Belongs to the short-chain dehydrogenases/reductases (SDR) family.</text>
</comment>
<reference evidence="4" key="2">
    <citation type="submission" date="2023-07" db="EMBL/GenBank/DDBJ databases">
        <title>Cedecea davisae an AmpC producer and its therapeutic implications.</title>
        <authorList>
            <person name="Notter J."/>
        </authorList>
    </citation>
    <scope>NUCLEOTIDE SEQUENCE [LARGE SCALE GENOMIC DNA]</scope>
    <source>
        <strain evidence="4">1</strain>
    </source>
</reference>
<keyword evidence="4" id="KW-1185">Reference proteome</keyword>
<dbReference type="EMBL" id="JAGRYU010000014">
    <property type="protein sequence ID" value="MBU4682474.1"/>
    <property type="molecule type" value="Genomic_DNA"/>
</dbReference>